<evidence type="ECO:0000256" key="2">
    <source>
        <dbReference type="ARBA" id="ARBA00022475"/>
    </source>
</evidence>
<accession>A0ABY8IXZ4</accession>
<proteinExistence type="predicted"/>
<evidence type="ECO:0000256" key="3">
    <source>
        <dbReference type="ARBA" id="ARBA00022692"/>
    </source>
</evidence>
<sequence>MYQTVGFWKRLGANILDSLLVVIPISLLGVILFGWDFNSSYTDWVIIPYSLIVPVLWNGYVVGKRVMGIRIVKVDGRNVGLWTMFLRLIVGGLVYLLTLGIGLIVSAFMVGLREDNRAIHDFIAGTYVTEAKPGDSNL</sequence>
<dbReference type="PANTHER" id="PTHR36115">
    <property type="entry name" value="PROLINE-RICH ANTIGEN HOMOLOG-RELATED"/>
    <property type="match status" value="1"/>
</dbReference>
<evidence type="ECO:0000256" key="6">
    <source>
        <dbReference type="SAM" id="Phobius"/>
    </source>
</evidence>
<dbReference type="EMBL" id="CP121671">
    <property type="protein sequence ID" value="WFT75104.1"/>
    <property type="molecule type" value="Genomic_DNA"/>
</dbReference>
<protein>
    <submittedName>
        <fullName evidence="8">RDD family protein</fullName>
    </submittedName>
</protein>
<evidence type="ECO:0000313" key="8">
    <source>
        <dbReference type="EMBL" id="WFT75104.1"/>
    </source>
</evidence>
<dbReference type="RefSeq" id="WP_283077073.1">
    <property type="nucleotide sequence ID" value="NZ_CP121671.1"/>
</dbReference>
<evidence type="ECO:0000256" key="5">
    <source>
        <dbReference type="ARBA" id="ARBA00023136"/>
    </source>
</evidence>
<evidence type="ECO:0000256" key="4">
    <source>
        <dbReference type="ARBA" id="ARBA00022989"/>
    </source>
</evidence>
<dbReference type="Pfam" id="PF06271">
    <property type="entry name" value="RDD"/>
    <property type="match status" value="1"/>
</dbReference>
<keyword evidence="4 6" id="KW-1133">Transmembrane helix</keyword>
<organism evidence="8 9">
    <name type="scientific">Halobacillus naozhouensis</name>
    <dbReference type="NCBI Taxonomy" id="554880"/>
    <lineage>
        <taxon>Bacteria</taxon>
        <taxon>Bacillati</taxon>
        <taxon>Bacillota</taxon>
        <taxon>Bacilli</taxon>
        <taxon>Bacillales</taxon>
        <taxon>Bacillaceae</taxon>
        <taxon>Halobacillus</taxon>
    </lineage>
</organism>
<evidence type="ECO:0000256" key="1">
    <source>
        <dbReference type="ARBA" id="ARBA00004651"/>
    </source>
</evidence>
<dbReference type="Proteomes" id="UP001221597">
    <property type="component" value="Chromosome"/>
</dbReference>
<comment type="subcellular location">
    <subcellularLocation>
        <location evidence="1">Cell membrane</location>
        <topology evidence="1">Multi-pass membrane protein</topology>
    </subcellularLocation>
</comment>
<keyword evidence="3 6" id="KW-0812">Transmembrane</keyword>
<keyword evidence="9" id="KW-1185">Reference proteome</keyword>
<dbReference type="InterPro" id="IPR010432">
    <property type="entry name" value="RDD"/>
</dbReference>
<dbReference type="InterPro" id="IPR051791">
    <property type="entry name" value="Pra-immunoreactive"/>
</dbReference>
<keyword evidence="5 6" id="KW-0472">Membrane</keyword>
<gene>
    <name evidence="8" type="ORF">P9989_01460</name>
</gene>
<dbReference type="PANTHER" id="PTHR36115:SF9">
    <property type="entry name" value="LMO1584 PROTEIN"/>
    <property type="match status" value="1"/>
</dbReference>
<keyword evidence="2" id="KW-1003">Cell membrane</keyword>
<feature type="domain" description="RDD" evidence="7">
    <location>
        <begin position="5"/>
        <end position="125"/>
    </location>
</feature>
<feature type="transmembrane region" description="Helical" evidence="6">
    <location>
        <begin position="12"/>
        <end position="35"/>
    </location>
</feature>
<feature type="transmembrane region" description="Helical" evidence="6">
    <location>
        <begin position="41"/>
        <end position="63"/>
    </location>
</feature>
<reference evidence="8 9" key="1">
    <citation type="submission" date="2023-04" db="EMBL/GenBank/DDBJ databases">
        <title>Genome sequence of Halobacillus naozhouensis KACC 21980.</title>
        <authorList>
            <person name="Kim S."/>
            <person name="Heo J."/>
            <person name="Kwon S.-W."/>
        </authorList>
    </citation>
    <scope>NUCLEOTIDE SEQUENCE [LARGE SCALE GENOMIC DNA]</scope>
    <source>
        <strain evidence="8 9">KCTC 13234</strain>
    </source>
</reference>
<name>A0ABY8IXZ4_9BACI</name>
<evidence type="ECO:0000313" key="9">
    <source>
        <dbReference type="Proteomes" id="UP001221597"/>
    </source>
</evidence>
<evidence type="ECO:0000259" key="7">
    <source>
        <dbReference type="Pfam" id="PF06271"/>
    </source>
</evidence>
<feature type="transmembrane region" description="Helical" evidence="6">
    <location>
        <begin position="84"/>
        <end position="110"/>
    </location>
</feature>